<evidence type="ECO:0000313" key="1">
    <source>
        <dbReference type="EMBL" id="SEE61091.1"/>
    </source>
</evidence>
<sequence length="478" mass="50880">MWKSTHWSLFQGCNPGPCTLLLAYSVAMDVSNAIFLPPQGVTVTESGTLPAAFDVSGLAVAAMARAATAVAQLAHHRGGALAEITVDRDLASLWFGTSFTPTGWELPPVWDAVAGDYRCADGWIRLHTNAPHHRIAALKVLGLGADANRATVAAAVERWAGEELEAAVVSANGCAALMRSQAQWLAHPQGKAVAVEPLIAWGEARQADDGGTRQGFRPTAERPLAGVRVLDLTRIIAGPVATRFLAMLGAEVLRIDPPGWEEAGLEVELTVGKRCARLDLKTTGGLAVFNELLAGADIFIHGYRPDALDRLGLSEAELAVRHPRLVNVALDAYGWSGPWAQRRGFDSLVQMSCGIARAGMGHFGSERPHPLPVQALDHATGYLCAAAAIDAWRDRLGGTVRNPRLSLARTAVELMRTRPSDPQAPAPVLEKSLLLPEETAWGPGLRLPPAVHIAGVPLRTELPSSGFGSSPARWQQLP</sequence>
<evidence type="ECO:0000313" key="2">
    <source>
        <dbReference type="Proteomes" id="UP000182725"/>
    </source>
</evidence>
<gene>
    <name evidence="1" type="ORF">SAMN04489740_1913</name>
</gene>
<reference evidence="1 2" key="1">
    <citation type="submission" date="2016-10" db="EMBL/GenBank/DDBJ databases">
        <authorList>
            <person name="de Groot N.N."/>
        </authorList>
    </citation>
    <scope>NUCLEOTIDE SEQUENCE [LARGE SCALE GENOMIC DNA]</scope>
    <source>
        <strain evidence="1 2">DSM 22274</strain>
    </source>
</reference>
<accession>A0A1H5KAN6</accession>
<dbReference type="InterPro" id="IPR003673">
    <property type="entry name" value="CoA-Trfase_fam_III"/>
</dbReference>
<dbReference type="EMBL" id="FNTV01000001">
    <property type="protein sequence ID" value="SEE61091.1"/>
    <property type="molecule type" value="Genomic_DNA"/>
</dbReference>
<keyword evidence="1" id="KW-0808">Transferase</keyword>
<dbReference type="InterPro" id="IPR050509">
    <property type="entry name" value="CoA-transferase_III"/>
</dbReference>
<dbReference type="PANTHER" id="PTHR48228:SF4">
    <property type="entry name" value="BLR3030 PROTEIN"/>
    <property type="match status" value="1"/>
</dbReference>
<dbReference type="Gene3D" id="3.40.50.10540">
    <property type="entry name" value="Crotonobetainyl-coa:carnitine coa-transferase, domain 1"/>
    <property type="match status" value="1"/>
</dbReference>
<dbReference type="Pfam" id="PF02515">
    <property type="entry name" value="CoA_transf_3"/>
    <property type="match status" value="1"/>
</dbReference>
<protein>
    <submittedName>
        <fullName evidence="1">CoA-transferase family III</fullName>
    </submittedName>
</protein>
<dbReference type="Proteomes" id="UP000182725">
    <property type="component" value="Unassembled WGS sequence"/>
</dbReference>
<dbReference type="InterPro" id="IPR023606">
    <property type="entry name" value="CoA-Trfase_III_dom_1_sf"/>
</dbReference>
<organism evidence="1 2">
    <name type="scientific">Arthrobacter alpinus</name>
    <dbReference type="NCBI Taxonomy" id="656366"/>
    <lineage>
        <taxon>Bacteria</taxon>
        <taxon>Bacillati</taxon>
        <taxon>Actinomycetota</taxon>
        <taxon>Actinomycetes</taxon>
        <taxon>Micrococcales</taxon>
        <taxon>Micrococcaceae</taxon>
        <taxon>Arthrobacter</taxon>
    </lineage>
</organism>
<dbReference type="SUPFAM" id="SSF89796">
    <property type="entry name" value="CoA-transferase family III (CaiB/BaiF)"/>
    <property type="match status" value="2"/>
</dbReference>
<dbReference type="PANTHER" id="PTHR48228">
    <property type="entry name" value="SUCCINYL-COA--D-CITRAMALATE COA-TRANSFERASE"/>
    <property type="match status" value="1"/>
</dbReference>
<dbReference type="AlphaFoldDB" id="A0A1H5KAN6"/>
<dbReference type="GO" id="GO:0016740">
    <property type="term" value="F:transferase activity"/>
    <property type="evidence" value="ECO:0007669"/>
    <property type="project" value="UniProtKB-KW"/>
</dbReference>
<name>A0A1H5KAN6_9MICC</name>
<proteinExistence type="predicted"/>